<organism evidence="2 3">
    <name type="scientific">Hoylesella timonensis S9-PR14</name>
    <dbReference type="NCBI Taxonomy" id="1401062"/>
    <lineage>
        <taxon>Bacteria</taxon>
        <taxon>Pseudomonadati</taxon>
        <taxon>Bacteroidota</taxon>
        <taxon>Bacteroidia</taxon>
        <taxon>Bacteroidales</taxon>
        <taxon>Prevotellaceae</taxon>
        <taxon>Hoylesella</taxon>
    </lineage>
</organism>
<gene>
    <name evidence="2" type="ORF">HMPREF9304_02315</name>
</gene>
<evidence type="ECO:0000313" key="3">
    <source>
        <dbReference type="Proteomes" id="UP000029723"/>
    </source>
</evidence>
<evidence type="ECO:0008006" key="4">
    <source>
        <dbReference type="Google" id="ProtNLM"/>
    </source>
</evidence>
<dbReference type="Proteomes" id="UP000029723">
    <property type="component" value="Unassembled WGS sequence"/>
</dbReference>
<evidence type="ECO:0000313" key="2">
    <source>
        <dbReference type="EMBL" id="KGI22794.1"/>
    </source>
</evidence>
<protein>
    <recommendedName>
        <fullName evidence="4">Fibrobacter succinogenes major paralogous domain-containing protein</fullName>
    </recommendedName>
</protein>
<proteinExistence type="predicted"/>
<keyword evidence="1" id="KW-0732">Signal</keyword>
<feature type="signal peptide" evidence="1">
    <location>
        <begin position="1"/>
        <end position="20"/>
    </location>
</feature>
<comment type="caution">
    <text evidence="2">The sequence shown here is derived from an EMBL/GenBank/DDBJ whole genome shotgun (WGS) entry which is preliminary data.</text>
</comment>
<dbReference type="EMBL" id="JRPQ01000054">
    <property type="protein sequence ID" value="KGI22794.1"/>
    <property type="molecule type" value="Genomic_DNA"/>
</dbReference>
<evidence type="ECO:0000256" key="1">
    <source>
        <dbReference type="SAM" id="SignalP"/>
    </source>
</evidence>
<dbReference type="OrthoDB" id="1076172at2"/>
<dbReference type="AlphaFoldDB" id="A0A098YTR5"/>
<feature type="chain" id="PRO_5001951482" description="Fibrobacter succinogenes major paralogous domain-containing protein" evidence="1">
    <location>
        <begin position="21"/>
        <end position="310"/>
    </location>
</feature>
<reference evidence="2 3" key="1">
    <citation type="submission" date="2014-07" db="EMBL/GenBank/DDBJ databases">
        <authorList>
            <person name="McCorrison J."/>
            <person name="Sanka R."/>
            <person name="Torralba M."/>
            <person name="Gillis M."/>
            <person name="Haft D.H."/>
            <person name="Methe B."/>
            <person name="Sutton G."/>
            <person name="Nelson K.E."/>
        </authorList>
    </citation>
    <scope>NUCLEOTIDE SEQUENCE [LARGE SCALE GENOMIC DNA]</scope>
    <source>
        <strain evidence="2 3">S9-PR14</strain>
    </source>
</reference>
<accession>A0A098YTR5</accession>
<dbReference type="RefSeq" id="WP_036926158.1">
    <property type="nucleotide sequence ID" value="NZ_JRPQ01000054.1"/>
</dbReference>
<sequence length="310" mass="35227">MKRKIILSFVLSAIAISINAQEYNMKVNKVNGEVLTIATSEIKDVVFEEIKGKEEEPQDEPRFITMGGKKWAMGNLVYDNGKWRIAANQWEYFNAVYGRAGEGNTKCNLSDTQVDHFRWGVLGNAAITQGTDVVKAFGKGTWDIYNISGKMYKDIDCKDETKNFDEAKYGDLAFWATKGKWRMPSKADWNYLKDGCDWQLGYITLDNGKQLYGCLITEAAGDFGETNTIAKEFSKAEVEKNLFLPLAGYRFEDKIKNAGYGGYYWTSQLYNKTDNYAFEVSFDRDGFYINQNGDDTNNGNCIRPILVETK</sequence>
<name>A0A098YTR5_9BACT</name>